<keyword evidence="2" id="KW-0812">Transmembrane</keyword>
<dbReference type="InterPro" id="IPR024232">
    <property type="entry name" value="SpoIIIAH"/>
</dbReference>
<evidence type="ECO:0000313" key="3">
    <source>
        <dbReference type="EMBL" id="AYO30704.1"/>
    </source>
</evidence>
<feature type="region of interest" description="Disordered" evidence="1">
    <location>
        <begin position="45"/>
        <end position="67"/>
    </location>
</feature>
<dbReference type="Pfam" id="PF12685">
    <property type="entry name" value="SpoIIIAH"/>
    <property type="match status" value="1"/>
</dbReference>
<feature type="compositionally biased region" description="Polar residues" evidence="1">
    <location>
        <begin position="45"/>
        <end position="59"/>
    </location>
</feature>
<feature type="transmembrane region" description="Helical" evidence="2">
    <location>
        <begin position="12"/>
        <end position="31"/>
    </location>
</feature>
<dbReference type="InterPro" id="IPR038503">
    <property type="entry name" value="SpoIIIAH_sf"/>
</dbReference>
<protein>
    <submittedName>
        <fullName evidence="3">SpoIIIAH-like family protein</fullName>
    </submittedName>
</protein>
<name>A0A3G2R595_9FIRM</name>
<evidence type="ECO:0000313" key="4">
    <source>
        <dbReference type="Proteomes" id="UP000280960"/>
    </source>
</evidence>
<dbReference type="KEGG" id="bacg:D2962_08820"/>
<reference evidence="3 4" key="1">
    <citation type="submission" date="2018-10" db="EMBL/GenBank/DDBJ databases">
        <authorList>
            <person name="Zhang X."/>
        </authorList>
    </citation>
    <scope>NUCLEOTIDE SEQUENCE [LARGE SCALE GENOMIC DNA]</scope>
    <source>
        <strain evidence="3 4">SK-G1</strain>
    </source>
</reference>
<dbReference type="RefSeq" id="WP_120765545.1">
    <property type="nucleotide sequence ID" value="NZ_CP033169.1"/>
</dbReference>
<dbReference type="Proteomes" id="UP000280960">
    <property type="component" value="Chromosome"/>
</dbReference>
<evidence type="ECO:0000256" key="2">
    <source>
        <dbReference type="SAM" id="Phobius"/>
    </source>
</evidence>
<organism evidence="3 4">
    <name type="scientific">Biomaibacter acetigenes</name>
    <dbReference type="NCBI Taxonomy" id="2316383"/>
    <lineage>
        <taxon>Bacteria</taxon>
        <taxon>Bacillati</taxon>
        <taxon>Bacillota</taxon>
        <taxon>Clostridia</taxon>
        <taxon>Thermosediminibacterales</taxon>
        <taxon>Tepidanaerobacteraceae</taxon>
        <taxon>Biomaibacter</taxon>
    </lineage>
</organism>
<dbReference type="Gene3D" id="1.10.287.4300">
    <property type="entry name" value="Stage III sporulation protein AH-like"/>
    <property type="match status" value="1"/>
</dbReference>
<dbReference type="AlphaFoldDB" id="A0A3G2R595"/>
<keyword evidence="2" id="KW-1133">Transmembrane helix</keyword>
<evidence type="ECO:0000256" key="1">
    <source>
        <dbReference type="SAM" id="MobiDB-lite"/>
    </source>
</evidence>
<gene>
    <name evidence="3" type="ORF">D2962_08820</name>
</gene>
<dbReference type="EMBL" id="CP033169">
    <property type="protein sequence ID" value="AYO30704.1"/>
    <property type="molecule type" value="Genomic_DNA"/>
</dbReference>
<accession>A0A3G2R595</accession>
<sequence>MAFLLRKRTLLIILFASIFIISVYMMFLGNFPRVVYEKNPTAPDTQKVLSQQQSSQETAPGTALDKKENNSDFFIDYKLERDRLRSQEADYLRELINNPNATRESRDQAQKDLIALSQRVEKEMIVENLIKAKGFEDAVIFISNDFANVVIKGASLQSKQVAQITDIVTKTTGIPIEKITIIERK</sequence>
<proteinExistence type="predicted"/>
<keyword evidence="4" id="KW-1185">Reference proteome</keyword>
<keyword evidence="2" id="KW-0472">Membrane</keyword>